<dbReference type="Gene3D" id="3.20.20.480">
    <property type="entry name" value="Trimethylamine methyltransferase-like"/>
    <property type="match status" value="1"/>
</dbReference>
<comment type="caution">
    <text evidence="4">The sequence shown here is derived from an EMBL/GenBank/DDBJ whole genome shotgun (WGS) entry which is preliminary data.</text>
</comment>
<name>X1UQ32_9ZZZZ</name>
<comment type="similarity">
    <text evidence="1">Belongs to the trimethylamine methyltransferase family.</text>
</comment>
<keyword evidence="3" id="KW-0808">Transferase</keyword>
<proteinExistence type="inferred from homology"/>
<dbReference type="InterPro" id="IPR010426">
    <property type="entry name" value="MTTB_MeTrfase"/>
</dbReference>
<dbReference type="GO" id="GO:0015948">
    <property type="term" value="P:methanogenesis"/>
    <property type="evidence" value="ECO:0007669"/>
    <property type="project" value="InterPro"/>
</dbReference>
<keyword evidence="2" id="KW-0489">Methyltransferase</keyword>
<organism evidence="4">
    <name type="scientific">marine sediment metagenome</name>
    <dbReference type="NCBI Taxonomy" id="412755"/>
    <lineage>
        <taxon>unclassified sequences</taxon>
        <taxon>metagenomes</taxon>
        <taxon>ecological metagenomes</taxon>
    </lineage>
</organism>
<reference evidence="4" key="1">
    <citation type="journal article" date="2014" name="Front. Microbiol.">
        <title>High frequency of phylogenetically diverse reductive dehalogenase-homologous genes in deep subseafloor sedimentary metagenomes.</title>
        <authorList>
            <person name="Kawai M."/>
            <person name="Futagami T."/>
            <person name="Toyoda A."/>
            <person name="Takaki Y."/>
            <person name="Nishi S."/>
            <person name="Hori S."/>
            <person name="Arai W."/>
            <person name="Tsubouchi T."/>
            <person name="Morono Y."/>
            <person name="Uchiyama I."/>
            <person name="Ito T."/>
            <person name="Fujiyama A."/>
            <person name="Inagaki F."/>
            <person name="Takami H."/>
        </authorList>
    </citation>
    <scope>NUCLEOTIDE SEQUENCE</scope>
    <source>
        <strain evidence="4">Expedition CK06-06</strain>
    </source>
</reference>
<accession>X1UQ32</accession>
<sequence length="118" mass="12613">GALIQSPEGLLYKVGVADMAHNYYDVPCMGYGGNTSAKLLDAQAGSEKAQSFMAFILMASDVLSGAGELDDALCMCPEALVIDNEMIGEVFKFVEKYEINDDTLALDIIREVGPGGHF</sequence>
<dbReference type="InterPro" id="IPR038601">
    <property type="entry name" value="MttB-like_sf"/>
</dbReference>
<feature type="non-terminal residue" evidence="4">
    <location>
        <position position="118"/>
    </location>
</feature>
<dbReference type="AlphaFoldDB" id="X1UQ32"/>
<dbReference type="GO" id="GO:0008168">
    <property type="term" value="F:methyltransferase activity"/>
    <property type="evidence" value="ECO:0007669"/>
    <property type="project" value="UniProtKB-KW"/>
</dbReference>
<evidence type="ECO:0000256" key="3">
    <source>
        <dbReference type="ARBA" id="ARBA00022679"/>
    </source>
</evidence>
<dbReference type="Pfam" id="PF06253">
    <property type="entry name" value="MTTB"/>
    <property type="match status" value="1"/>
</dbReference>
<feature type="non-terminal residue" evidence="4">
    <location>
        <position position="1"/>
    </location>
</feature>
<dbReference type="EMBL" id="BARW01040668">
    <property type="protein sequence ID" value="GAJ19609.1"/>
    <property type="molecule type" value="Genomic_DNA"/>
</dbReference>
<evidence type="ECO:0000256" key="1">
    <source>
        <dbReference type="ARBA" id="ARBA00007137"/>
    </source>
</evidence>
<protein>
    <submittedName>
        <fullName evidence="4">Uncharacterized protein</fullName>
    </submittedName>
</protein>
<gene>
    <name evidence="4" type="ORF">S12H4_61326</name>
</gene>
<dbReference type="GO" id="GO:0032259">
    <property type="term" value="P:methylation"/>
    <property type="evidence" value="ECO:0007669"/>
    <property type="project" value="UniProtKB-KW"/>
</dbReference>
<evidence type="ECO:0000313" key="4">
    <source>
        <dbReference type="EMBL" id="GAJ19609.1"/>
    </source>
</evidence>
<evidence type="ECO:0000256" key="2">
    <source>
        <dbReference type="ARBA" id="ARBA00022603"/>
    </source>
</evidence>